<dbReference type="STRING" id="445710.ATSB10_34640"/>
<dbReference type="EMBL" id="CP014841">
    <property type="protein sequence ID" value="AND70918.1"/>
    <property type="molecule type" value="Genomic_DNA"/>
</dbReference>
<dbReference type="GO" id="GO:0080120">
    <property type="term" value="P:CAAX-box protein maturation"/>
    <property type="evidence" value="ECO:0007669"/>
    <property type="project" value="UniProtKB-ARBA"/>
</dbReference>
<gene>
    <name evidence="3" type="ORF">ATSB10_34640</name>
</gene>
<proteinExistence type="predicted"/>
<evidence type="ECO:0000313" key="4">
    <source>
        <dbReference type="Proteomes" id="UP000077255"/>
    </source>
</evidence>
<dbReference type="PANTHER" id="PTHR39430:SF1">
    <property type="entry name" value="PROTEASE"/>
    <property type="match status" value="1"/>
</dbReference>
<dbReference type="PANTHER" id="PTHR39430">
    <property type="entry name" value="MEMBRANE-ASSOCIATED PROTEASE-RELATED"/>
    <property type="match status" value="1"/>
</dbReference>
<feature type="transmembrane region" description="Helical" evidence="1">
    <location>
        <begin position="200"/>
        <end position="222"/>
    </location>
</feature>
<feature type="transmembrane region" description="Helical" evidence="1">
    <location>
        <begin position="116"/>
        <end position="132"/>
    </location>
</feature>
<feature type="transmembrane region" description="Helical" evidence="1">
    <location>
        <begin position="73"/>
        <end position="96"/>
    </location>
</feature>
<dbReference type="Pfam" id="PF02517">
    <property type="entry name" value="Rce1-like"/>
    <property type="match status" value="1"/>
</dbReference>
<name>A0A160N5G2_9GAMM</name>
<organism evidence="3 4">
    <name type="scientific">Dyella thiooxydans</name>
    <dbReference type="NCBI Taxonomy" id="445710"/>
    <lineage>
        <taxon>Bacteria</taxon>
        <taxon>Pseudomonadati</taxon>
        <taxon>Pseudomonadota</taxon>
        <taxon>Gammaproteobacteria</taxon>
        <taxon>Lysobacterales</taxon>
        <taxon>Rhodanobacteraceae</taxon>
        <taxon>Dyella</taxon>
    </lineage>
</organism>
<feature type="transmembrane region" description="Helical" evidence="1">
    <location>
        <begin position="36"/>
        <end position="53"/>
    </location>
</feature>
<dbReference type="KEGG" id="dtx:ATSB10_34640"/>
<keyword evidence="1" id="KW-1133">Transmembrane helix</keyword>
<dbReference type="InterPro" id="IPR003675">
    <property type="entry name" value="Rce1/LyrA-like_dom"/>
</dbReference>
<dbReference type="GO" id="GO:0004175">
    <property type="term" value="F:endopeptidase activity"/>
    <property type="evidence" value="ECO:0007669"/>
    <property type="project" value="UniProtKB-ARBA"/>
</dbReference>
<feature type="domain" description="CAAX prenyl protease 2/Lysostaphin resistance protein A-like" evidence="2">
    <location>
        <begin position="117"/>
        <end position="212"/>
    </location>
</feature>
<feature type="transmembrane region" description="Helical" evidence="1">
    <location>
        <begin position="153"/>
        <end position="170"/>
    </location>
</feature>
<keyword evidence="1" id="KW-0812">Transmembrane</keyword>
<dbReference type="PATRIC" id="fig|445710.3.peg.3463"/>
<dbReference type="Proteomes" id="UP000077255">
    <property type="component" value="Chromosome"/>
</dbReference>
<dbReference type="RefSeq" id="WP_063673890.1">
    <property type="nucleotide sequence ID" value="NZ_CP014841.1"/>
</dbReference>
<sequence>MRVTTPPPPHARHRQAALLTLGTAAVLLAPHLGVPMLLYPVFGLGLCGAMLRWQRLDFSAVGFRWRARKALPLLLGGLLGVAYAALNYSVIGPLLARLLGEYPDLSDFDFVRRSPGGYLLALLLAWVIGGFYEELVFRGFLQTMLLRHLPAHRTRTVVAAALTALLFALYHLQLGAFGVANALVFALIAAALRQRRPDNLWYLIGFHACADMSAFTLIRLGYL</sequence>
<reference evidence="3 4" key="1">
    <citation type="submission" date="2016-02" db="EMBL/GenBank/DDBJ databases">
        <title>Complete genome sequencing and analysis of ATSB10, Dyella thiooxydans isolated from rhizosphere soil of sunflower (Helianthus annuus L.).</title>
        <authorList>
            <person name="Lee Y."/>
            <person name="Hwangbo K."/>
            <person name="Chung H."/>
            <person name="Yoo J."/>
            <person name="Kim K.Y."/>
            <person name="Sa T.M."/>
            <person name="Um Y."/>
            <person name="Madhaiyan M."/>
        </authorList>
    </citation>
    <scope>NUCLEOTIDE SEQUENCE [LARGE SCALE GENOMIC DNA]</scope>
    <source>
        <strain evidence="3 4">ATSB10</strain>
    </source>
</reference>
<evidence type="ECO:0000313" key="3">
    <source>
        <dbReference type="EMBL" id="AND70918.1"/>
    </source>
</evidence>
<accession>A0A160N5G2</accession>
<evidence type="ECO:0000259" key="2">
    <source>
        <dbReference type="Pfam" id="PF02517"/>
    </source>
</evidence>
<dbReference type="AlphaFoldDB" id="A0A160N5G2"/>
<protein>
    <recommendedName>
        <fullName evidence="2">CAAX prenyl protease 2/Lysostaphin resistance protein A-like domain-containing protein</fullName>
    </recommendedName>
</protein>
<dbReference type="OrthoDB" id="7632478at2"/>
<keyword evidence="1" id="KW-0472">Membrane</keyword>
<keyword evidence="4" id="KW-1185">Reference proteome</keyword>
<evidence type="ECO:0000256" key="1">
    <source>
        <dbReference type="SAM" id="Phobius"/>
    </source>
</evidence>